<dbReference type="RefSeq" id="WP_157733382.1">
    <property type="nucleotide sequence ID" value="NZ_CP022540.1"/>
</dbReference>
<sequence length="52" mass="5771">MTPLVFGFARVDDLGDQGKAENDKQGSGDCVHRFGPFEAAMPKDYRAKRARI</sequence>
<dbReference type="EMBL" id="CP022540">
    <property type="protein sequence ID" value="ASP19160.1"/>
    <property type="molecule type" value="Genomic_DNA"/>
</dbReference>
<dbReference type="Proteomes" id="UP000203589">
    <property type="component" value="Chromosome"/>
</dbReference>
<gene>
    <name evidence="1" type="ORF">ANTHELSMS3_00440</name>
</gene>
<reference evidence="1 2" key="1">
    <citation type="submission" date="2017-07" db="EMBL/GenBank/DDBJ databases">
        <title>Genome Sequence of Antarctobacter heliothermus Strain SMS3 Isolated from a culture of the Diatom Skeletonema marinoi.</title>
        <authorList>
            <person name="Topel M."/>
            <person name="Pinder M.I.M."/>
            <person name="Johansson O.N."/>
            <person name="Kourtchenko O."/>
            <person name="Godhe A."/>
            <person name="Clarke A.K."/>
        </authorList>
    </citation>
    <scope>NUCLEOTIDE SEQUENCE [LARGE SCALE GENOMIC DNA]</scope>
    <source>
        <strain evidence="1 2">SMS3</strain>
    </source>
</reference>
<keyword evidence="2" id="KW-1185">Reference proteome</keyword>
<accession>A0A222DYZ8</accession>
<evidence type="ECO:0000313" key="1">
    <source>
        <dbReference type="EMBL" id="ASP19160.1"/>
    </source>
</evidence>
<protein>
    <submittedName>
        <fullName evidence="1">Uncharacterized protein</fullName>
    </submittedName>
</protein>
<dbReference type="KEGG" id="aht:ANTHELSMS3_00440"/>
<dbReference type="AlphaFoldDB" id="A0A222DYZ8"/>
<proteinExistence type="predicted"/>
<name>A0A222DYZ8_9RHOB</name>
<organism evidence="1 2">
    <name type="scientific">Antarctobacter heliothermus</name>
    <dbReference type="NCBI Taxonomy" id="74033"/>
    <lineage>
        <taxon>Bacteria</taxon>
        <taxon>Pseudomonadati</taxon>
        <taxon>Pseudomonadota</taxon>
        <taxon>Alphaproteobacteria</taxon>
        <taxon>Rhodobacterales</taxon>
        <taxon>Roseobacteraceae</taxon>
        <taxon>Antarctobacter</taxon>
    </lineage>
</organism>
<evidence type="ECO:0000313" key="2">
    <source>
        <dbReference type="Proteomes" id="UP000203589"/>
    </source>
</evidence>